<feature type="transmembrane region" description="Helical" evidence="1">
    <location>
        <begin position="29"/>
        <end position="48"/>
    </location>
</feature>
<evidence type="ECO:0000256" key="1">
    <source>
        <dbReference type="SAM" id="Phobius"/>
    </source>
</evidence>
<accession>A0A8S5RML9</accession>
<evidence type="ECO:0000313" key="2">
    <source>
        <dbReference type="EMBL" id="DAE32419.1"/>
    </source>
</evidence>
<reference evidence="2" key="1">
    <citation type="journal article" date="2021" name="Proc. Natl. Acad. Sci. U.S.A.">
        <title>A Catalog of Tens of Thousands of Viruses from Human Metagenomes Reveals Hidden Associations with Chronic Diseases.</title>
        <authorList>
            <person name="Tisza M.J."/>
            <person name="Buck C.B."/>
        </authorList>
    </citation>
    <scope>NUCLEOTIDE SEQUENCE</scope>
    <source>
        <strain evidence="2">CtQiC1</strain>
    </source>
</reference>
<keyword evidence="1" id="KW-0472">Membrane</keyword>
<keyword evidence="1" id="KW-0812">Transmembrane</keyword>
<organism evidence="2">
    <name type="scientific">virus sp. ctQiC1</name>
    <dbReference type="NCBI Taxonomy" id="2825817"/>
    <lineage>
        <taxon>Viruses</taxon>
    </lineage>
</organism>
<dbReference type="EMBL" id="BK059122">
    <property type="protein sequence ID" value="DAE32419.1"/>
    <property type="molecule type" value="Genomic_DNA"/>
</dbReference>
<sequence>MALAEIIYGQVILVNPMITMIHNKKVESAVAIGSFLSATGLAFTSLLISEDHDIASGVIMMCAQFLMLCASIFGLDYKFTELINRHEKERNT</sequence>
<feature type="transmembrane region" description="Helical" evidence="1">
    <location>
        <begin position="54"/>
        <end position="75"/>
    </location>
</feature>
<protein>
    <submittedName>
        <fullName evidence="2">Uncharacterized protein</fullName>
    </submittedName>
</protein>
<name>A0A8S5RML9_9VIRU</name>
<keyword evidence="1" id="KW-1133">Transmembrane helix</keyword>
<proteinExistence type="predicted"/>